<sequence length="774" mass="85390">MVKVFVALVVAATAINWVSAEVTQVHLGVSSSAVDCANGIAVSFATDEAKSYPVTARADGSTVTADSTFVNYSVSEPEYNYTYASPYLHTALLCDLAETTKYTYTVGDSEFTGSFVSLLHPGSDSEETILGVIGDPGDTTSSETTFAEQAKTFEGKHIQVLVIAGDYSYANGQHLQWDNWFREQQNLTSIYPITGINGNHETVTSSGHLNMYPYPEDMELEAENYLGYIKRVYAPITEDAKSALHTWYSVDIGLIHCVFLDDYTGSRGTNTTVVGTAAWLADRNAQLEWVKADLENVDRSVTPWVVVIKHNPFYNTWSNHQCQCSSTIFEIDEADVDKCWNGTYHSGTVYSEPQCGQMAKWEEVFSANGVNAMITGHVHAYERTTKIYKNKEDATNGIYHVTTGSGGNYEGHAGPRISSSLTPSWSLATNNVTFGGSRIIATRESFRFLWFANDISTAEAVPTDGFTIFANGSDITTWPQTKSTSSNNTNSTSSHMSTSAPDTGIVTKETYAVGQYKKMRGGFQPIPDRYETIEEVQSDLRKAGLESSNLILGIDFTESNTWTGKNSFGGRCLHYIDPTGAIQNPYQSVISAIGRTLEAFDDDNIIPAFGFGDSTTLGQRCFPFVQGRGCQGFDEVLKRYNEITPQIKLYGPTSFAPVIYEAIKAVKQDPGYHILVIIADGQVNEPTATRNAIVEASKYPISIVMIGVGDGPWGMMEEFDDQLPARRFDNFQFVEYNKVLKRNMRNPEAGFAMQALMEIPEQYQTIRKLGLLPF</sequence>
<organism evidence="4 5">
    <name type="scientific">Phytophthora aleatoria</name>
    <dbReference type="NCBI Taxonomy" id="2496075"/>
    <lineage>
        <taxon>Eukaryota</taxon>
        <taxon>Sar</taxon>
        <taxon>Stramenopiles</taxon>
        <taxon>Oomycota</taxon>
        <taxon>Peronosporomycetes</taxon>
        <taxon>Peronosporales</taxon>
        <taxon>Peronosporaceae</taxon>
        <taxon>Phytophthora</taxon>
    </lineage>
</organism>
<dbReference type="Proteomes" id="UP000709295">
    <property type="component" value="Unassembled WGS sequence"/>
</dbReference>
<dbReference type="EMBL" id="JAENGY010000010">
    <property type="protein sequence ID" value="KAG6977220.1"/>
    <property type="molecule type" value="Genomic_DNA"/>
</dbReference>
<dbReference type="InterPro" id="IPR052079">
    <property type="entry name" value="E3_ligase/Copine_domain"/>
</dbReference>
<dbReference type="PANTHER" id="PTHR45751:SF11">
    <property type="entry name" value="COPINE FAMILY PROTEIN 2"/>
    <property type="match status" value="1"/>
</dbReference>
<dbReference type="GO" id="GO:0016787">
    <property type="term" value="F:hydrolase activity"/>
    <property type="evidence" value="ECO:0007669"/>
    <property type="project" value="InterPro"/>
</dbReference>
<evidence type="ECO:0000313" key="5">
    <source>
        <dbReference type="Proteomes" id="UP000709295"/>
    </source>
</evidence>
<dbReference type="Pfam" id="PF00149">
    <property type="entry name" value="Metallophos"/>
    <property type="match status" value="1"/>
</dbReference>
<reference evidence="4" key="1">
    <citation type="submission" date="2021-01" db="EMBL/GenBank/DDBJ databases">
        <title>Phytophthora aleatoria, a newly-described species from Pinus radiata is distinct from Phytophthora cactorum isolates based on comparative genomics.</title>
        <authorList>
            <person name="Mcdougal R."/>
            <person name="Panda P."/>
            <person name="Williams N."/>
            <person name="Studholme D.J."/>
        </authorList>
    </citation>
    <scope>NUCLEOTIDE SEQUENCE</scope>
    <source>
        <strain evidence="4">NZFS 4037</strain>
    </source>
</reference>
<feature type="signal peptide" evidence="2">
    <location>
        <begin position="1"/>
        <end position="20"/>
    </location>
</feature>
<keyword evidence="5" id="KW-1185">Reference proteome</keyword>
<dbReference type="PANTHER" id="PTHR45751">
    <property type="entry name" value="COPINE FAMILY PROTEIN 1"/>
    <property type="match status" value="1"/>
</dbReference>
<evidence type="ECO:0000256" key="2">
    <source>
        <dbReference type="SAM" id="SignalP"/>
    </source>
</evidence>
<name>A0A8J5J7Y7_9STRA</name>
<feature type="compositionally biased region" description="Low complexity" evidence="1">
    <location>
        <begin position="481"/>
        <end position="499"/>
    </location>
</feature>
<evidence type="ECO:0000259" key="3">
    <source>
        <dbReference type="SMART" id="SM00327"/>
    </source>
</evidence>
<dbReference type="GO" id="GO:0016567">
    <property type="term" value="P:protein ubiquitination"/>
    <property type="evidence" value="ECO:0007669"/>
    <property type="project" value="TreeGrafter"/>
</dbReference>
<dbReference type="SMART" id="SM00327">
    <property type="entry name" value="VWA"/>
    <property type="match status" value="1"/>
</dbReference>
<keyword evidence="2" id="KW-0732">Signal</keyword>
<protein>
    <recommendedName>
        <fullName evidence="3">VWFA domain-containing protein</fullName>
    </recommendedName>
</protein>
<dbReference type="AlphaFoldDB" id="A0A8J5J7Y7"/>
<proteinExistence type="predicted"/>
<dbReference type="InterPro" id="IPR004843">
    <property type="entry name" value="Calcineurin-like_PHP"/>
</dbReference>
<evidence type="ECO:0000256" key="1">
    <source>
        <dbReference type="SAM" id="MobiDB-lite"/>
    </source>
</evidence>
<feature type="chain" id="PRO_5035146408" description="VWFA domain-containing protein" evidence="2">
    <location>
        <begin position="21"/>
        <end position="774"/>
    </location>
</feature>
<accession>A0A8J5J7Y7</accession>
<evidence type="ECO:0000313" key="4">
    <source>
        <dbReference type="EMBL" id="KAG6977220.1"/>
    </source>
</evidence>
<gene>
    <name evidence="4" type="ORF">JG688_00000552</name>
</gene>
<feature type="region of interest" description="Disordered" evidence="1">
    <location>
        <begin position="479"/>
        <end position="501"/>
    </location>
</feature>
<dbReference type="InterPro" id="IPR002035">
    <property type="entry name" value="VWF_A"/>
</dbReference>
<feature type="domain" description="VWFA" evidence="3">
    <location>
        <begin position="547"/>
        <end position="743"/>
    </location>
</feature>
<dbReference type="GO" id="GO:0005634">
    <property type="term" value="C:nucleus"/>
    <property type="evidence" value="ECO:0007669"/>
    <property type="project" value="TreeGrafter"/>
</dbReference>
<dbReference type="Pfam" id="PF07002">
    <property type="entry name" value="Copine"/>
    <property type="match status" value="1"/>
</dbReference>
<dbReference type="GO" id="GO:0004842">
    <property type="term" value="F:ubiquitin-protein transferase activity"/>
    <property type="evidence" value="ECO:0007669"/>
    <property type="project" value="TreeGrafter"/>
</dbReference>
<comment type="caution">
    <text evidence="4">The sequence shown here is derived from an EMBL/GenBank/DDBJ whole genome shotgun (WGS) entry which is preliminary data.</text>
</comment>
<dbReference type="InterPro" id="IPR010734">
    <property type="entry name" value="Copine_C"/>
</dbReference>